<dbReference type="Proteomes" id="UP000283745">
    <property type="component" value="Unassembled WGS sequence"/>
</dbReference>
<feature type="domain" description="D-isomer specific 2-hydroxyacid dehydrogenase catalytic" evidence="4">
    <location>
        <begin position="21"/>
        <end position="320"/>
    </location>
</feature>
<dbReference type="PANTHER" id="PTHR42938:SF9">
    <property type="entry name" value="FORMATE DEHYDROGENASE 1"/>
    <property type="match status" value="1"/>
</dbReference>
<dbReference type="EMBL" id="QSKF01000007">
    <property type="protein sequence ID" value="RHE39526.1"/>
    <property type="molecule type" value="Genomic_DNA"/>
</dbReference>
<evidence type="ECO:0000313" key="6">
    <source>
        <dbReference type="EMBL" id="RHE39526.1"/>
    </source>
</evidence>
<evidence type="ECO:0000256" key="2">
    <source>
        <dbReference type="ARBA" id="ARBA00023002"/>
    </source>
</evidence>
<dbReference type="Gene3D" id="3.40.50.720">
    <property type="entry name" value="NAD(P)-binding Rossmann-like Domain"/>
    <property type="match status" value="2"/>
</dbReference>
<evidence type="ECO:0000256" key="3">
    <source>
        <dbReference type="RuleBase" id="RU003719"/>
    </source>
</evidence>
<dbReference type="InterPro" id="IPR036291">
    <property type="entry name" value="NAD(P)-bd_dom_sf"/>
</dbReference>
<dbReference type="InterPro" id="IPR006139">
    <property type="entry name" value="D-isomer_2_OHA_DH_cat_dom"/>
</dbReference>
<gene>
    <name evidence="6" type="ORF">DW740_09810</name>
</gene>
<comment type="caution">
    <text evidence="6">The sequence shown here is derived from an EMBL/GenBank/DDBJ whole genome shotgun (WGS) entry which is preliminary data.</text>
</comment>
<evidence type="ECO:0000313" key="7">
    <source>
        <dbReference type="Proteomes" id="UP000283745"/>
    </source>
</evidence>
<organism evidence="6 7">
    <name type="scientific">Blautia obeum</name>
    <dbReference type="NCBI Taxonomy" id="40520"/>
    <lineage>
        <taxon>Bacteria</taxon>
        <taxon>Bacillati</taxon>
        <taxon>Bacillota</taxon>
        <taxon>Clostridia</taxon>
        <taxon>Lachnospirales</taxon>
        <taxon>Lachnospiraceae</taxon>
        <taxon>Blautia</taxon>
    </lineage>
</organism>
<dbReference type="Pfam" id="PF02826">
    <property type="entry name" value="2-Hacid_dh_C"/>
    <property type="match status" value="1"/>
</dbReference>
<dbReference type="SUPFAM" id="SSF51735">
    <property type="entry name" value="NAD(P)-binding Rossmann-fold domains"/>
    <property type="match status" value="1"/>
</dbReference>
<evidence type="ECO:0000259" key="5">
    <source>
        <dbReference type="Pfam" id="PF02826"/>
    </source>
</evidence>
<dbReference type="AlphaFoldDB" id="A0A414J541"/>
<sequence length="326" mass="36113">MSKKGEVKLKKVLAGLPNYSKYCSKAKAYLQDNGIEVIENETGAPLSKEQLKQMIKDVDAAIAGVEVYDAEIMDAAPKLKVISRFGVGVDNFDLEEARKRGIICTNCPGINSTSVAEHTVMLMLNLLRECPQLNQETKEGNWRRLMVTELSGKTVGLLGFGAVARKTAKMLKGFSCRILAYDKFPNEEIAREIGVEMMSLEEVVKQSDIISVHVPAMDETYHFVNKDMIASCKDGVYLINTSRGTNVDEKAVYDALESGKLGGFGSDVFENEPVTKDYPLFKFRNYICTPHTAAESYENYAETGMRTAKAILHVLNGGTEPWNKLV</sequence>
<dbReference type="PROSITE" id="PS00670">
    <property type="entry name" value="D_2_HYDROXYACID_DH_2"/>
    <property type="match status" value="1"/>
</dbReference>
<feature type="domain" description="D-isomer specific 2-hydroxyacid dehydrogenase NAD-binding" evidence="5">
    <location>
        <begin position="120"/>
        <end position="293"/>
    </location>
</feature>
<dbReference type="InterPro" id="IPR029753">
    <property type="entry name" value="D-isomer_DH_CS"/>
</dbReference>
<dbReference type="GO" id="GO:0051287">
    <property type="term" value="F:NAD binding"/>
    <property type="evidence" value="ECO:0007669"/>
    <property type="project" value="InterPro"/>
</dbReference>
<proteinExistence type="inferred from homology"/>
<evidence type="ECO:0000256" key="1">
    <source>
        <dbReference type="ARBA" id="ARBA00005854"/>
    </source>
</evidence>
<dbReference type="CDD" id="cd12172">
    <property type="entry name" value="PGDH_like_2"/>
    <property type="match status" value="1"/>
</dbReference>
<dbReference type="PANTHER" id="PTHR42938">
    <property type="entry name" value="FORMATE DEHYDROGENASE 1"/>
    <property type="match status" value="1"/>
</dbReference>
<dbReference type="Pfam" id="PF00389">
    <property type="entry name" value="2-Hacid_dh"/>
    <property type="match status" value="1"/>
</dbReference>
<dbReference type="InterPro" id="IPR006140">
    <property type="entry name" value="D-isomer_DH_NAD-bd"/>
</dbReference>
<name>A0A414J541_9FIRM</name>
<evidence type="ECO:0000259" key="4">
    <source>
        <dbReference type="Pfam" id="PF00389"/>
    </source>
</evidence>
<reference evidence="6 7" key="1">
    <citation type="submission" date="2018-08" db="EMBL/GenBank/DDBJ databases">
        <title>A genome reference for cultivated species of the human gut microbiota.</title>
        <authorList>
            <person name="Zou Y."/>
            <person name="Xue W."/>
            <person name="Luo G."/>
        </authorList>
    </citation>
    <scope>NUCLEOTIDE SEQUENCE [LARGE SCALE GENOMIC DNA]</scope>
    <source>
        <strain evidence="6 7">AM28-23</strain>
    </source>
</reference>
<accession>A0A414J541</accession>
<dbReference type="SUPFAM" id="SSF52283">
    <property type="entry name" value="Formate/glycerate dehydrogenase catalytic domain-like"/>
    <property type="match status" value="1"/>
</dbReference>
<protein>
    <submittedName>
        <fullName evidence="6">Phosphoglycerate dehydrogenase</fullName>
    </submittedName>
</protein>
<keyword evidence="2 3" id="KW-0560">Oxidoreductase</keyword>
<dbReference type="GO" id="GO:0016616">
    <property type="term" value="F:oxidoreductase activity, acting on the CH-OH group of donors, NAD or NADP as acceptor"/>
    <property type="evidence" value="ECO:0007669"/>
    <property type="project" value="InterPro"/>
</dbReference>
<comment type="similarity">
    <text evidence="1 3">Belongs to the D-isomer specific 2-hydroxyacid dehydrogenase family.</text>
</comment>